<organism evidence="2 3">
    <name type="scientific">Phyllostomus discolor</name>
    <name type="common">pale spear-nosed bat</name>
    <dbReference type="NCBI Taxonomy" id="89673"/>
    <lineage>
        <taxon>Eukaryota</taxon>
        <taxon>Metazoa</taxon>
        <taxon>Chordata</taxon>
        <taxon>Craniata</taxon>
        <taxon>Vertebrata</taxon>
        <taxon>Euteleostomi</taxon>
        <taxon>Mammalia</taxon>
        <taxon>Eutheria</taxon>
        <taxon>Laurasiatheria</taxon>
        <taxon>Chiroptera</taxon>
        <taxon>Yangochiroptera</taxon>
        <taxon>Phyllostomidae</taxon>
        <taxon>Phyllostominae</taxon>
        <taxon>Phyllostomus</taxon>
    </lineage>
</organism>
<keyword evidence="1" id="KW-0812">Transmembrane</keyword>
<sequence>MYPELISSHSPPPSPITLVTTNLLSVSVDLPVDVAQKWKPKVFCVWLVSPSVFSRFTHDIVACVGPSFVLLLSNILWCGYATFCLFLWCWTFGLFSFLGCYEQCCCAHSCTGFCVNMFYILLCMCLGKALLGHRVTLSLIFKEVPYHFPK</sequence>
<accession>A0A834A1X9</accession>
<keyword evidence="1" id="KW-0472">Membrane</keyword>
<name>A0A834A1X9_9CHIR</name>
<feature type="transmembrane region" description="Helical" evidence="1">
    <location>
        <begin position="74"/>
        <end position="98"/>
    </location>
</feature>
<evidence type="ECO:0000256" key="1">
    <source>
        <dbReference type="SAM" id="Phobius"/>
    </source>
</evidence>
<dbReference type="Proteomes" id="UP000664940">
    <property type="component" value="Unassembled WGS sequence"/>
</dbReference>
<dbReference type="EMBL" id="JABVXQ010000006">
    <property type="protein sequence ID" value="KAF6104115.1"/>
    <property type="molecule type" value="Genomic_DNA"/>
</dbReference>
<keyword evidence="1" id="KW-1133">Transmembrane helix</keyword>
<proteinExistence type="predicted"/>
<evidence type="ECO:0000313" key="3">
    <source>
        <dbReference type="Proteomes" id="UP000664940"/>
    </source>
</evidence>
<dbReference type="AlphaFoldDB" id="A0A834A1X9"/>
<gene>
    <name evidence="2" type="ORF">HJG60_011162</name>
</gene>
<evidence type="ECO:0000313" key="2">
    <source>
        <dbReference type="EMBL" id="KAF6104115.1"/>
    </source>
</evidence>
<comment type="caution">
    <text evidence="2">The sequence shown here is derived from an EMBL/GenBank/DDBJ whole genome shotgun (WGS) entry which is preliminary data.</text>
</comment>
<feature type="transmembrane region" description="Helical" evidence="1">
    <location>
        <begin position="110"/>
        <end position="131"/>
    </location>
</feature>
<protein>
    <submittedName>
        <fullName evidence="2">Uncharacterized protein</fullName>
    </submittedName>
</protein>
<reference evidence="2 3" key="1">
    <citation type="journal article" date="2020" name="Nature">
        <title>Six reference-quality genomes reveal evolution of bat adaptations.</title>
        <authorList>
            <person name="Jebb D."/>
            <person name="Huang Z."/>
            <person name="Pippel M."/>
            <person name="Hughes G.M."/>
            <person name="Lavrichenko K."/>
            <person name="Devanna P."/>
            <person name="Winkler S."/>
            <person name="Jermiin L.S."/>
            <person name="Skirmuntt E.C."/>
            <person name="Katzourakis A."/>
            <person name="Burkitt-Gray L."/>
            <person name="Ray D.A."/>
            <person name="Sullivan K.A.M."/>
            <person name="Roscito J.G."/>
            <person name="Kirilenko B.M."/>
            <person name="Davalos L.M."/>
            <person name="Corthals A.P."/>
            <person name="Power M.L."/>
            <person name="Jones G."/>
            <person name="Ransome R.D."/>
            <person name="Dechmann D.K.N."/>
            <person name="Locatelli A.G."/>
            <person name="Puechmaille S.J."/>
            <person name="Fedrigo O."/>
            <person name="Jarvis E.D."/>
            <person name="Hiller M."/>
            <person name="Vernes S.C."/>
            <person name="Myers E.W."/>
            <person name="Teeling E.C."/>
        </authorList>
    </citation>
    <scope>NUCLEOTIDE SEQUENCE [LARGE SCALE GENOMIC DNA]</scope>
    <source>
        <strain evidence="2">Bat1K_MPI-CBG_1</strain>
    </source>
</reference>